<dbReference type="GO" id="GO:0006412">
    <property type="term" value="P:translation"/>
    <property type="evidence" value="ECO:0007669"/>
    <property type="project" value="InterPro"/>
</dbReference>
<dbReference type="Proteomes" id="UP001438707">
    <property type="component" value="Unassembled WGS sequence"/>
</dbReference>
<dbReference type="SUPFAM" id="SSF46561">
    <property type="entry name" value="Ribosomal protein L29 (L29p)"/>
    <property type="match status" value="1"/>
</dbReference>
<evidence type="ECO:0000313" key="5">
    <source>
        <dbReference type="Proteomes" id="UP001438707"/>
    </source>
</evidence>
<reference evidence="4 5" key="1">
    <citation type="journal article" date="2024" name="Nat. Commun.">
        <title>Phylogenomics reveals the evolutionary origins of lichenization in chlorophyte algae.</title>
        <authorList>
            <person name="Puginier C."/>
            <person name="Libourel C."/>
            <person name="Otte J."/>
            <person name="Skaloud P."/>
            <person name="Haon M."/>
            <person name="Grisel S."/>
            <person name="Petersen M."/>
            <person name="Berrin J.G."/>
            <person name="Delaux P.M."/>
            <person name="Dal Grande F."/>
            <person name="Keller J."/>
        </authorList>
    </citation>
    <scope>NUCLEOTIDE SEQUENCE [LARGE SCALE GENOMIC DNA]</scope>
    <source>
        <strain evidence="4 5">SAG 2145</strain>
    </source>
</reference>
<comment type="caution">
    <text evidence="4">The sequence shown here is derived from an EMBL/GenBank/DDBJ whole genome shotgun (WGS) entry which is preliminary data.</text>
</comment>
<name>A0AAW1S4I3_9CHLO</name>
<proteinExistence type="inferred from homology"/>
<evidence type="ECO:0000256" key="2">
    <source>
        <dbReference type="ARBA" id="ARBA00022980"/>
    </source>
</evidence>
<accession>A0AAW1S4I3</accession>
<evidence type="ECO:0000256" key="3">
    <source>
        <dbReference type="ARBA" id="ARBA00023274"/>
    </source>
</evidence>
<dbReference type="Gene3D" id="1.10.287.310">
    <property type="match status" value="1"/>
</dbReference>
<keyword evidence="3" id="KW-0687">Ribonucleoprotein</keyword>
<dbReference type="GO" id="GO:0005840">
    <property type="term" value="C:ribosome"/>
    <property type="evidence" value="ECO:0007669"/>
    <property type="project" value="UniProtKB-KW"/>
</dbReference>
<gene>
    <name evidence="4" type="ORF">WJX74_001356</name>
</gene>
<evidence type="ECO:0000256" key="1">
    <source>
        <dbReference type="ARBA" id="ARBA00009254"/>
    </source>
</evidence>
<dbReference type="InterPro" id="IPR001854">
    <property type="entry name" value="Ribosomal_uL29"/>
</dbReference>
<sequence>MSGLLTHKQCLHSQHTCLLRPGSQALRTRAAQVGRAASPVLAKAKPADELRALPDKELDQVVKSGKVQLYYFRSVIAGIKKTRDRAIKSHEISATKKRIARALTIKTERQKEGARPM</sequence>
<dbReference type="EMBL" id="JALJOS010000003">
    <property type="protein sequence ID" value="KAK9841169.1"/>
    <property type="molecule type" value="Genomic_DNA"/>
</dbReference>
<protein>
    <recommendedName>
        <fullName evidence="6">Ribosomal protein L35</fullName>
    </recommendedName>
</protein>
<organism evidence="4 5">
    <name type="scientific">Apatococcus lobatus</name>
    <dbReference type="NCBI Taxonomy" id="904363"/>
    <lineage>
        <taxon>Eukaryota</taxon>
        <taxon>Viridiplantae</taxon>
        <taxon>Chlorophyta</taxon>
        <taxon>core chlorophytes</taxon>
        <taxon>Trebouxiophyceae</taxon>
        <taxon>Chlorellales</taxon>
        <taxon>Chlorellaceae</taxon>
        <taxon>Apatococcus</taxon>
    </lineage>
</organism>
<evidence type="ECO:0000313" key="4">
    <source>
        <dbReference type="EMBL" id="KAK9841169.1"/>
    </source>
</evidence>
<evidence type="ECO:0008006" key="6">
    <source>
        <dbReference type="Google" id="ProtNLM"/>
    </source>
</evidence>
<dbReference type="NCBIfam" id="TIGR00012">
    <property type="entry name" value="L29"/>
    <property type="match status" value="1"/>
</dbReference>
<dbReference type="InterPro" id="IPR018254">
    <property type="entry name" value="Ribosomal_uL29_CS"/>
</dbReference>
<keyword evidence="2" id="KW-0689">Ribosomal protein</keyword>
<dbReference type="GO" id="GO:1990904">
    <property type="term" value="C:ribonucleoprotein complex"/>
    <property type="evidence" value="ECO:0007669"/>
    <property type="project" value="UniProtKB-KW"/>
</dbReference>
<dbReference type="AlphaFoldDB" id="A0AAW1S4I3"/>
<dbReference type="PROSITE" id="PS00579">
    <property type="entry name" value="RIBOSOMAL_L29"/>
    <property type="match status" value="1"/>
</dbReference>
<keyword evidence="5" id="KW-1185">Reference proteome</keyword>
<dbReference type="GO" id="GO:0003735">
    <property type="term" value="F:structural constituent of ribosome"/>
    <property type="evidence" value="ECO:0007669"/>
    <property type="project" value="InterPro"/>
</dbReference>
<dbReference type="InterPro" id="IPR036049">
    <property type="entry name" value="Ribosomal_uL29_sf"/>
</dbReference>
<comment type="similarity">
    <text evidence="1">Belongs to the universal ribosomal protein uL29 family.</text>
</comment>